<evidence type="ECO:0000313" key="4">
    <source>
        <dbReference type="RefSeq" id="XP_022243746.1"/>
    </source>
</evidence>
<dbReference type="RefSeq" id="XP_022243750.1">
    <property type="nucleotide sequence ID" value="XM_022388042.1"/>
</dbReference>
<evidence type="ECO:0000313" key="6">
    <source>
        <dbReference type="RefSeq" id="XP_022243748.1"/>
    </source>
</evidence>
<feature type="compositionally biased region" description="Basic and acidic residues" evidence="1">
    <location>
        <begin position="287"/>
        <end position="307"/>
    </location>
</feature>
<feature type="region of interest" description="Disordered" evidence="1">
    <location>
        <begin position="58"/>
        <end position="89"/>
    </location>
</feature>
<dbReference type="RefSeq" id="XP_022243748.1">
    <property type="nucleotide sequence ID" value="XM_022388040.1"/>
</dbReference>
<sequence>MKKAKPFPAPFVQLLRRPFTGFSPTIPSKQTQATSTEGTFSNNVKYNLQLSVTQNNTDDSQFTTISDNATTSSQIRHDSLPEGSSDEDVERFRKVSYDYPSTPQTQADEKKMSDVILLSPEVNLEHTIDEECQEKRNSTLCVGVDAKDLHKVASSWNISTIKASTVSLRWITEETPTNKLVVSEEPPLRPSKQNSVDGQTQRAREPKQTSLLYDDCVFTEDIKEQVTSTHPQQDTSHNSVLGSHVVSTDSSGKTKPVIRSSKQQADSEIYYTHSKTLVQNFKNNKPQPREKQERTSKKNSKHRDSNMRSRTFAKIKLRQSGKNFAKQKIKNALQTSRKETETIKKRKVKPERNTVKVPKVSENKTTPNYNFVKSTSTPIKDQHLKSGFDSWPELSEVEPVSEENFLFPRISHNIDSDEAETYQSTNILSNRECTGKPPVCCIVSYTNVTWEQDIILTSRSTQLPLFLEGCSGDPIAMKWKY</sequence>
<feature type="compositionally biased region" description="Polar residues" evidence="1">
    <location>
        <begin position="58"/>
        <end position="74"/>
    </location>
</feature>
<dbReference type="RefSeq" id="XP_022243746.1">
    <property type="nucleotide sequence ID" value="XM_022388038.1"/>
</dbReference>
<reference evidence="3 4" key="1">
    <citation type="submission" date="2025-05" db="UniProtKB">
        <authorList>
            <consortium name="RefSeq"/>
        </authorList>
    </citation>
    <scope>IDENTIFICATION</scope>
    <source>
        <tissue evidence="3 4">Muscle</tissue>
    </source>
</reference>
<feature type="compositionally biased region" description="Polar residues" evidence="1">
    <location>
        <begin position="225"/>
        <end position="253"/>
    </location>
</feature>
<feature type="compositionally biased region" description="Polar residues" evidence="1">
    <location>
        <begin position="191"/>
        <end position="201"/>
    </location>
</feature>
<feature type="region of interest" description="Disordered" evidence="1">
    <location>
        <begin position="331"/>
        <end position="353"/>
    </location>
</feature>
<dbReference type="Proteomes" id="UP000694941">
    <property type="component" value="Unplaced"/>
</dbReference>
<evidence type="ECO:0000313" key="5">
    <source>
        <dbReference type="RefSeq" id="XP_022243747.1"/>
    </source>
</evidence>
<dbReference type="GeneID" id="106461176"/>
<accession>A0ABM1SJE0</accession>
<feature type="compositionally biased region" description="Polar residues" evidence="1">
    <location>
        <begin position="273"/>
        <end position="286"/>
    </location>
</feature>
<evidence type="ECO:0000313" key="8">
    <source>
        <dbReference type="RefSeq" id="XP_022243750.1"/>
    </source>
</evidence>
<evidence type="ECO:0000313" key="2">
    <source>
        <dbReference type="Proteomes" id="UP000694941"/>
    </source>
</evidence>
<organism evidence="2 4">
    <name type="scientific">Limulus polyphemus</name>
    <name type="common">Atlantic horseshoe crab</name>
    <dbReference type="NCBI Taxonomy" id="6850"/>
    <lineage>
        <taxon>Eukaryota</taxon>
        <taxon>Metazoa</taxon>
        <taxon>Ecdysozoa</taxon>
        <taxon>Arthropoda</taxon>
        <taxon>Chelicerata</taxon>
        <taxon>Merostomata</taxon>
        <taxon>Xiphosura</taxon>
        <taxon>Limulidae</taxon>
        <taxon>Limulus</taxon>
    </lineage>
</organism>
<dbReference type="RefSeq" id="XP_022243749.1">
    <property type="nucleotide sequence ID" value="XM_022388041.1"/>
</dbReference>
<feature type="region of interest" description="Disordered" evidence="1">
    <location>
        <begin position="224"/>
        <end position="309"/>
    </location>
</feature>
<dbReference type="RefSeq" id="XP_022243747.1">
    <property type="nucleotide sequence ID" value="XM_022388039.1"/>
</dbReference>
<proteinExistence type="predicted"/>
<evidence type="ECO:0000313" key="9">
    <source>
        <dbReference type="RefSeq" id="XP_022243751.1"/>
    </source>
</evidence>
<keyword evidence="2" id="KW-1185">Reference proteome</keyword>
<evidence type="ECO:0000256" key="1">
    <source>
        <dbReference type="SAM" id="MobiDB-lite"/>
    </source>
</evidence>
<dbReference type="RefSeq" id="XP_013776425.2">
    <property type="nucleotide sequence ID" value="XM_013920971.2"/>
</dbReference>
<dbReference type="RefSeq" id="XP_022243752.1">
    <property type="nucleotide sequence ID" value="XM_022388044.1"/>
</dbReference>
<gene>
    <name evidence="3 4 5 6 7 8 9 10" type="primary">LOC106461176</name>
</gene>
<name>A0ABM1SJE0_LIMPO</name>
<evidence type="ECO:0000313" key="7">
    <source>
        <dbReference type="RefSeq" id="XP_022243749.1"/>
    </source>
</evidence>
<evidence type="ECO:0000313" key="3">
    <source>
        <dbReference type="RefSeq" id="XP_013776425.2"/>
    </source>
</evidence>
<protein>
    <submittedName>
        <fullName evidence="3 4">Uncharacterized protein LOC106461176</fullName>
    </submittedName>
</protein>
<evidence type="ECO:0000313" key="10">
    <source>
        <dbReference type="RefSeq" id="XP_022243752.1"/>
    </source>
</evidence>
<dbReference type="RefSeq" id="XP_022243751.1">
    <property type="nucleotide sequence ID" value="XM_022388043.1"/>
</dbReference>
<feature type="region of interest" description="Disordered" evidence="1">
    <location>
        <begin position="181"/>
        <end position="208"/>
    </location>
</feature>